<evidence type="ECO:0000313" key="7">
    <source>
        <dbReference type="RefSeq" id="XP_031556475.1"/>
    </source>
</evidence>
<evidence type="ECO:0000256" key="1">
    <source>
        <dbReference type="ARBA" id="ARBA00004123"/>
    </source>
</evidence>
<feature type="compositionally biased region" description="Basic residues" evidence="4">
    <location>
        <begin position="153"/>
        <end position="182"/>
    </location>
</feature>
<feature type="compositionally biased region" description="Basic and acidic residues" evidence="4">
    <location>
        <begin position="183"/>
        <end position="206"/>
    </location>
</feature>
<comment type="similarity">
    <text evidence="2">Belongs to the histone-like Alba family.</text>
</comment>
<protein>
    <submittedName>
        <fullName evidence="7">Ribonuclease P protein subunit p25-like protein</fullName>
    </submittedName>
</protein>
<evidence type="ECO:0000256" key="3">
    <source>
        <dbReference type="ARBA" id="ARBA00023242"/>
    </source>
</evidence>
<dbReference type="SUPFAM" id="SSF82704">
    <property type="entry name" value="AlbA-like"/>
    <property type="match status" value="1"/>
</dbReference>
<name>A0A6P8HUX6_ACTTE</name>
<dbReference type="GO" id="GO:0000172">
    <property type="term" value="C:ribonuclease MRP complex"/>
    <property type="evidence" value="ECO:0007669"/>
    <property type="project" value="TreeGrafter"/>
</dbReference>
<dbReference type="PANTHER" id="PTHR13516">
    <property type="entry name" value="RIBONUCLEASE P SUBUNIT P25"/>
    <property type="match status" value="1"/>
</dbReference>
<dbReference type="KEGG" id="aten:116293214"/>
<dbReference type="Gene3D" id="3.30.110.20">
    <property type="entry name" value="Alba-like domain"/>
    <property type="match status" value="1"/>
</dbReference>
<gene>
    <name evidence="7" type="primary">LOC116293214</name>
</gene>
<keyword evidence="3" id="KW-0539">Nucleus</keyword>
<dbReference type="GO" id="GO:0005634">
    <property type="term" value="C:nucleus"/>
    <property type="evidence" value="ECO:0007669"/>
    <property type="project" value="UniProtKB-SubCell"/>
</dbReference>
<dbReference type="Proteomes" id="UP000515163">
    <property type="component" value="Unplaced"/>
</dbReference>
<evidence type="ECO:0000259" key="5">
    <source>
        <dbReference type="Pfam" id="PF01918"/>
    </source>
</evidence>
<dbReference type="GeneID" id="116293214"/>
<dbReference type="Pfam" id="PF01918">
    <property type="entry name" value="Alba"/>
    <property type="match status" value="1"/>
</dbReference>
<evidence type="ECO:0000256" key="2">
    <source>
        <dbReference type="ARBA" id="ARBA00008018"/>
    </source>
</evidence>
<dbReference type="PANTHER" id="PTHR13516:SF4">
    <property type="entry name" value="FI09323P"/>
    <property type="match status" value="1"/>
</dbReference>
<dbReference type="InParanoid" id="A0A6P8HUX6"/>
<dbReference type="OrthoDB" id="424402at2759"/>
<dbReference type="AlphaFoldDB" id="A0A6P8HUX6"/>
<evidence type="ECO:0000256" key="4">
    <source>
        <dbReference type="SAM" id="MobiDB-lite"/>
    </source>
</evidence>
<dbReference type="InterPro" id="IPR051958">
    <property type="entry name" value="Alba-like_NAB"/>
</dbReference>
<feature type="region of interest" description="Disordered" evidence="4">
    <location>
        <begin position="149"/>
        <end position="264"/>
    </location>
</feature>
<evidence type="ECO:0000313" key="6">
    <source>
        <dbReference type="Proteomes" id="UP000515163"/>
    </source>
</evidence>
<accession>A0A6P8HUX6</accession>
<comment type="subcellular location">
    <subcellularLocation>
        <location evidence="1">Nucleus</location>
    </subcellularLocation>
</comment>
<organism evidence="6 7">
    <name type="scientific">Actinia tenebrosa</name>
    <name type="common">Australian red waratah sea anemone</name>
    <dbReference type="NCBI Taxonomy" id="6105"/>
    <lineage>
        <taxon>Eukaryota</taxon>
        <taxon>Metazoa</taxon>
        <taxon>Cnidaria</taxon>
        <taxon>Anthozoa</taxon>
        <taxon>Hexacorallia</taxon>
        <taxon>Actiniaria</taxon>
        <taxon>Actiniidae</taxon>
        <taxon>Actinia</taxon>
    </lineage>
</organism>
<feature type="domain" description="DNA/RNA-binding protein Alba-like" evidence="5">
    <location>
        <begin position="21"/>
        <end position="81"/>
    </location>
</feature>
<reference evidence="7" key="1">
    <citation type="submission" date="2025-08" db="UniProtKB">
        <authorList>
            <consortium name="RefSeq"/>
        </authorList>
    </citation>
    <scope>IDENTIFICATION</scope>
    <source>
        <tissue evidence="7">Tentacle</tissue>
    </source>
</reference>
<dbReference type="GO" id="GO:0001682">
    <property type="term" value="P:tRNA 5'-leader removal"/>
    <property type="evidence" value="ECO:0007669"/>
    <property type="project" value="TreeGrafter"/>
</dbReference>
<dbReference type="InterPro" id="IPR036882">
    <property type="entry name" value="Alba-like_dom_sf"/>
</dbReference>
<feature type="compositionally biased region" description="Basic and acidic residues" evidence="4">
    <location>
        <begin position="231"/>
        <end position="249"/>
    </location>
</feature>
<dbReference type="InterPro" id="IPR002775">
    <property type="entry name" value="DNA/RNA-bd_Alba-like"/>
</dbReference>
<dbReference type="RefSeq" id="XP_031556475.1">
    <property type="nucleotide sequence ID" value="XM_031700615.1"/>
</dbReference>
<dbReference type="GO" id="GO:0003723">
    <property type="term" value="F:RNA binding"/>
    <property type="evidence" value="ECO:0007669"/>
    <property type="project" value="TreeGrafter"/>
</dbReference>
<sequence>MEVYSKASSVSDAEEVKEPCEVQIKSGKKIRACISQALKILQTTKEKVIITGSGPTVTKVITTAEIVKRKVKGLHQQNTLFYNKTEDFWEPKQEGLDRLKVTRNIPSIRILLSKVPLDEKAHGYQAPGVSQPLIQFRDEDIELADEQYEGKSHLRQSPHQHQRTGFKNNRKQKPKSHTKHSNQKGEEKSETEKGDDGTHKDREVKRSVPQSRGTRRKHGGYHGGQQLSKRQHSDKEMPNQKTEIPKIDENTNGTAKLRPPQASS</sequence>
<keyword evidence="6" id="KW-1185">Reference proteome</keyword>
<proteinExistence type="inferred from homology"/>